<feature type="region of interest" description="Disordered" evidence="1">
    <location>
        <begin position="1"/>
        <end position="54"/>
    </location>
</feature>
<comment type="caution">
    <text evidence="2">The sequence shown here is derived from an EMBL/GenBank/DDBJ whole genome shotgun (WGS) entry which is preliminary data.</text>
</comment>
<evidence type="ECO:0000313" key="3">
    <source>
        <dbReference type="Proteomes" id="UP001529510"/>
    </source>
</evidence>
<protein>
    <submittedName>
        <fullName evidence="2">Uncharacterized protein</fullName>
    </submittedName>
</protein>
<reference evidence="2 3" key="1">
    <citation type="submission" date="2024-05" db="EMBL/GenBank/DDBJ databases">
        <title>Genome sequencing and assembly of Indian major carp, Cirrhinus mrigala (Hamilton, 1822).</title>
        <authorList>
            <person name="Mohindra V."/>
            <person name="Chowdhury L.M."/>
            <person name="Lal K."/>
            <person name="Jena J.K."/>
        </authorList>
    </citation>
    <scope>NUCLEOTIDE SEQUENCE [LARGE SCALE GENOMIC DNA]</scope>
    <source>
        <strain evidence="2">CM1030</strain>
        <tissue evidence="2">Blood</tissue>
    </source>
</reference>
<gene>
    <name evidence="2" type="ORF">M9458_002326</name>
</gene>
<name>A0ABD0S0H6_CIRMR</name>
<organism evidence="2 3">
    <name type="scientific">Cirrhinus mrigala</name>
    <name type="common">Mrigala</name>
    <dbReference type="NCBI Taxonomy" id="683832"/>
    <lineage>
        <taxon>Eukaryota</taxon>
        <taxon>Metazoa</taxon>
        <taxon>Chordata</taxon>
        <taxon>Craniata</taxon>
        <taxon>Vertebrata</taxon>
        <taxon>Euteleostomi</taxon>
        <taxon>Actinopterygii</taxon>
        <taxon>Neopterygii</taxon>
        <taxon>Teleostei</taxon>
        <taxon>Ostariophysi</taxon>
        <taxon>Cypriniformes</taxon>
        <taxon>Cyprinidae</taxon>
        <taxon>Labeoninae</taxon>
        <taxon>Labeonini</taxon>
        <taxon>Cirrhinus</taxon>
    </lineage>
</organism>
<dbReference type="AlphaFoldDB" id="A0ABD0S0H6"/>
<proteinExistence type="predicted"/>
<keyword evidence="3" id="KW-1185">Reference proteome</keyword>
<sequence>MHNEDDPSEGASGAEPSTSSQAAAAVVGISNPAVDTEAPPPPYTSVALGATAAP</sequence>
<dbReference type="Proteomes" id="UP001529510">
    <property type="component" value="Unassembled WGS sequence"/>
</dbReference>
<accession>A0ABD0S0H6</accession>
<evidence type="ECO:0000256" key="1">
    <source>
        <dbReference type="SAM" id="MobiDB-lite"/>
    </source>
</evidence>
<evidence type="ECO:0000313" key="2">
    <source>
        <dbReference type="EMBL" id="KAL0204308.1"/>
    </source>
</evidence>
<feature type="non-terminal residue" evidence="2">
    <location>
        <position position="54"/>
    </location>
</feature>
<dbReference type="EMBL" id="JAMKFB020000001">
    <property type="protein sequence ID" value="KAL0204308.1"/>
    <property type="molecule type" value="Genomic_DNA"/>
</dbReference>